<evidence type="ECO:0000256" key="1">
    <source>
        <dbReference type="SAM" id="MobiDB-lite"/>
    </source>
</evidence>
<feature type="region of interest" description="Disordered" evidence="1">
    <location>
        <begin position="461"/>
        <end position="502"/>
    </location>
</feature>
<dbReference type="STRING" id="1231657.A0A1Y2A6C3"/>
<dbReference type="EMBL" id="MCFA01000009">
    <property type="protein sequence ID" value="ORY18034.1"/>
    <property type="molecule type" value="Genomic_DNA"/>
</dbReference>
<keyword evidence="2" id="KW-0732">Signal</keyword>
<accession>A0A1Y2A6C3</accession>
<evidence type="ECO:0000313" key="4">
    <source>
        <dbReference type="Proteomes" id="UP000193144"/>
    </source>
</evidence>
<reference evidence="3 4" key="1">
    <citation type="submission" date="2016-07" db="EMBL/GenBank/DDBJ databases">
        <title>Pervasive Adenine N6-methylation of Active Genes in Fungi.</title>
        <authorList>
            <consortium name="DOE Joint Genome Institute"/>
            <person name="Mondo S.J."/>
            <person name="Dannebaum R.O."/>
            <person name="Kuo R.C."/>
            <person name="Labutti K."/>
            <person name="Haridas S."/>
            <person name="Kuo A."/>
            <person name="Salamov A."/>
            <person name="Ahrendt S.R."/>
            <person name="Lipzen A."/>
            <person name="Sullivan W."/>
            <person name="Andreopoulos W.B."/>
            <person name="Clum A."/>
            <person name="Lindquist E."/>
            <person name="Daum C."/>
            <person name="Ramamoorthy G.K."/>
            <person name="Gryganskyi A."/>
            <person name="Culley D."/>
            <person name="Magnuson J.K."/>
            <person name="James T.Y."/>
            <person name="O'Malley M.A."/>
            <person name="Stajich J.E."/>
            <person name="Spatafora J.W."/>
            <person name="Visel A."/>
            <person name="Grigoriev I.V."/>
        </authorList>
    </citation>
    <scope>NUCLEOTIDE SEQUENCE [LARGE SCALE GENOMIC DNA]</scope>
    <source>
        <strain evidence="3 4">CBS 115471</strain>
    </source>
</reference>
<feature type="chain" id="PRO_5013163952" evidence="2">
    <location>
        <begin position="19"/>
        <end position="502"/>
    </location>
</feature>
<keyword evidence="4" id="KW-1185">Reference proteome</keyword>
<evidence type="ECO:0000256" key="2">
    <source>
        <dbReference type="SAM" id="SignalP"/>
    </source>
</evidence>
<proteinExistence type="predicted"/>
<gene>
    <name evidence="3" type="ORF">BCR34DRAFT_660597</name>
</gene>
<protein>
    <submittedName>
        <fullName evidence="3">Uncharacterized protein</fullName>
    </submittedName>
</protein>
<comment type="caution">
    <text evidence="3">The sequence shown here is derived from an EMBL/GenBank/DDBJ whole genome shotgun (WGS) entry which is preliminary data.</text>
</comment>
<organism evidence="3 4">
    <name type="scientific">Clohesyomyces aquaticus</name>
    <dbReference type="NCBI Taxonomy" id="1231657"/>
    <lineage>
        <taxon>Eukaryota</taxon>
        <taxon>Fungi</taxon>
        <taxon>Dikarya</taxon>
        <taxon>Ascomycota</taxon>
        <taxon>Pezizomycotina</taxon>
        <taxon>Dothideomycetes</taxon>
        <taxon>Pleosporomycetidae</taxon>
        <taxon>Pleosporales</taxon>
        <taxon>Lindgomycetaceae</taxon>
        <taxon>Clohesyomyces</taxon>
    </lineage>
</organism>
<sequence>MALFIPVGILGLAKRAVAANQDVSNMTSSSSFLNSTSPTPVITTPPNIPTFALPPLPPDFNDIPLDVLKCYDSWASARATNTFITVQVSSLESPKQLPTPIQYSYLTSYVDTQCTTSLYTGLYTTLCDGLARNPEPSEEVSCHTTTSVYGTQAESYWTTFTPEWLSKWSAENTVPLPSCTQAPDREKLCYRLHSAWSWRSSQTQASGSATITQPPGYVLKAEKPTCRTLSKTPPANLTTKSCKFNVDDYEVHYWPSAPLTGSSFCVPNVTRHAGGTRTIPWLPNTAVVSGFTLTSPSVYHFLKGVGISTSIGETKYGKYGHSAVYNISSAIAPNTILTFAQEESDIWVVKPTRIGRGLHAHWEYAYKTGSYNADAMATVQSSAYFDACLRERTLCGKGDKTISQAWYRQYAALSIKEVMDEWDSDEFKHCNWSSQYYQQGPWHDRVDMWIAPGRPWRATPIVTDDGDEPKATPAAEPASTLRSLATRTEDWVPTTTETDEPE</sequence>
<name>A0A1Y2A6C3_9PLEO</name>
<evidence type="ECO:0000313" key="3">
    <source>
        <dbReference type="EMBL" id="ORY18034.1"/>
    </source>
</evidence>
<feature type="signal peptide" evidence="2">
    <location>
        <begin position="1"/>
        <end position="18"/>
    </location>
</feature>
<dbReference type="OrthoDB" id="3944128at2759"/>
<dbReference type="Proteomes" id="UP000193144">
    <property type="component" value="Unassembled WGS sequence"/>
</dbReference>
<dbReference type="AlphaFoldDB" id="A0A1Y2A6C3"/>